<dbReference type="AlphaFoldDB" id="A0A2I0KYE1"/>
<organism evidence="1 2">
    <name type="scientific">Punica granatum</name>
    <name type="common">Pomegranate</name>
    <dbReference type="NCBI Taxonomy" id="22663"/>
    <lineage>
        <taxon>Eukaryota</taxon>
        <taxon>Viridiplantae</taxon>
        <taxon>Streptophyta</taxon>
        <taxon>Embryophyta</taxon>
        <taxon>Tracheophyta</taxon>
        <taxon>Spermatophyta</taxon>
        <taxon>Magnoliopsida</taxon>
        <taxon>eudicotyledons</taxon>
        <taxon>Gunneridae</taxon>
        <taxon>Pentapetalae</taxon>
        <taxon>rosids</taxon>
        <taxon>malvids</taxon>
        <taxon>Myrtales</taxon>
        <taxon>Lythraceae</taxon>
        <taxon>Punica</taxon>
    </lineage>
</organism>
<comment type="caution">
    <text evidence="1">The sequence shown here is derived from an EMBL/GenBank/DDBJ whole genome shotgun (WGS) entry which is preliminary data.</text>
</comment>
<keyword evidence="2" id="KW-1185">Reference proteome</keyword>
<reference evidence="1 2" key="1">
    <citation type="submission" date="2017-11" db="EMBL/GenBank/DDBJ databases">
        <title>De-novo sequencing of pomegranate (Punica granatum L.) genome.</title>
        <authorList>
            <person name="Akparov Z."/>
            <person name="Amiraslanov A."/>
            <person name="Hajiyeva S."/>
            <person name="Abbasov M."/>
            <person name="Kaur K."/>
            <person name="Hamwieh A."/>
            <person name="Solovyev V."/>
            <person name="Salamov A."/>
            <person name="Braich B."/>
            <person name="Kosarev P."/>
            <person name="Mahmoud A."/>
            <person name="Hajiyev E."/>
            <person name="Babayeva S."/>
            <person name="Izzatullayeva V."/>
            <person name="Mammadov A."/>
            <person name="Mammadov A."/>
            <person name="Sharifova S."/>
            <person name="Ojaghi J."/>
            <person name="Eynullazada K."/>
            <person name="Bayramov B."/>
            <person name="Abdulazimova A."/>
            <person name="Shahmuradov I."/>
        </authorList>
    </citation>
    <scope>NUCLEOTIDE SEQUENCE [LARGE SCALE GENOMIC DNA]</scope>
    <source>
        <strain evidence="2">cv. AG2017</strain>
        <tissue evidence="1">Leaf</tissue>
    </source>
</reference>
<proteinExistence type="predicted"/>
<evidence type="ECO:0000313" key="1">
    <source>
        <dbReference type="EMBL" id="PKI72856.1"/>
    </source>
</evidence>
<accession>A0A2I0KYE1</accession>
<sequence>MGRDHPSVGGATMQMTIAAGGLGHALSVGAFGCDLCGGRVGTRFQEARWELGAGPGELLLRSLLVGEFLIFLSSLPAKVIDPAVGEVDHDSCARRGGCPGKCARLGLRRLDGILMC</sequence>
<gene>
    <name evidence="1" type="ORF">CRG98_006724</name>
</gene>
<dbReference type="EMBL" id="PGOL01000306">
    <property type="protein sequence ID" value="PKI72856.1"/>
    <property type="molecule type" value="Genomic_DNA"/>
</dbReference>
<evidence type="ECO:0000313" key="2">
    <source>
        <dbReference type="Proteomes" id="UP000233551"/>
    </source>
</evidence>
<protein>
    <submittedName>
        <fullName evidence="1">Uncharacterized protein</fullName>
    </submittedName>
</protein>
<dbReference type="Proteomes" id="UP000233551">
    <property type="component" value="Unassembled WGS sequence"/>
</dbReference>
<name>A0A2I0KYE1_PUNGR</name>
<dbReference type="PROSITE" id="PS51257">
    <property type="entry name" value="PROKAR_LIPOPROTEIN"/>
    <property type="match status" value="1"/>
</dbReference>